<dbReference type="InterPro" id="IPR004839">
    <property type="entry name" value="Aminotransferase_I/II_large"/>
</dbReference>
<dbReference type="SUPFAM" id="SSF53383">
    <property type="entry name" value="PLP-dependent transferases"/>
    <property type="match status" value="1"/>
</dbReference>
<dbReference type="AlphaFoldDB" id="A0A8T7LTX4"/>
<name>A0A8T7LTX4_9CHLR</name>
<dbReference type="PANTHER" id="PTHR45744:SF2">
    <property type="entry name" value="TYROSINE AMINOTRANSFERASE"/>
    <property type="match status" value="1"/>
</dbReference>
<dbReference type="RefSeq" id="WP_341468099.1">
    <property type="nucleotide sequence ID" value="NZ_CP128399.1"/>
</dbReference>
<keyword evidence="2" id="KW-0808">Transferase</keyword>
<dbReference type="EMBL" id="CP128399">
    <property type="protein sequence ID" value="WJW66217.1"/>
    <property type="molecule type" value="Genomic_DNA"/>
</dbReference>
<organism evidence="2 4">
    <name type="scientific">Candidatus Chlorohelix allophototropha</name>
    <dbReference type="NCBI Taxonomy" id="3003348"/>
    <lineage>
        <taxon>Bacteria</taxon>
        <taxon>Bacillati</taxon>
        <taxon>Chloroflexota</taxon>
        <taxon>Chloroflexia</taxon>
        <taxon>Candidatus Chloroheliales</taxon>
        <taxon>Candidatus Chloroheliaceae</taxon>
        <taxon>Candidatus Chlorohelix</taxon>
    </lineage>
</organism>
<evidence type="ECO:0000313" key="5">
    <source>
        <dbReference type="Proteomes" id="UP001431572"/>
    </source>
</evidence>
<reference evidence="3" key="2">
    <citation type="journal article" date="2024" name="Nature">
        <title>Anoxygenic phototroph of the Chloroflexota uses a type I reaction centre.</title>
        <authorList>
            <person name="Tsuji J.M."/>
            <person name="Shaw N.A."/>
            <person name="Nagashima S."/>
            <person name="Venkiteswaran J.J."/>
            <person name="Schiff S.L."/>
            <person name="Watanabe T."/>
            <person name="Fukui M."/>
            <person name="Hanada S."/>
            <person name="Tank M."/>
            <person name="Neufeld J.D."/>
        </authorList>
    </citation>
    <scope>NUCLEOTIDE SEQUENCE</scope>
    <source>
        <strain evidence="3">L227-S17</strain>
    </source>
</reference>
<dbReference type="InterPro" id="IPR015421">
    <property type="entry name" value="PyrdxlP-dep_Trfase_major"/>
</dbReference>
<dbReference type="PANTHER" id="PTHR45744">
    <property type="entry name" value="TYROSINE AMINOTRANSFERASE"/>
    <property type="match status" value="1"/>
</dbReference>
<dbReference type="Proteomes" id="UP001431572">
    <property type="component" value="Chromosome 1"/>
</dbReference>
<dbReference type="InterPro" id="IPR015422">
    <property type="entry name" value="PyrdxlP-dep_Trfase_small"/>
</dbReference>
<sequence length="381" mass="42785">MTGFFAEGDLTPNRLEIARRRKQLEGGYLDLTGSNPTSQGLLFPPEILQTASIGYWKTRLYKPDPFGWLPAREAIAHYYASRTPPLSLSVDNIFITASTSEAYSHLFALLCQPGDNVLMPEVTYPLFEYLAAIHHVELRSYRMDEAARWALIPDSLREQVDEHTRAILLISPHNPTGMIIQSAQAVLEEIGLPIICDEVFAEFTYRTTHTPPLGALHPTLPIFHLNGISKLFALPDMKLGWIALSGSALEYRDRLELLNDTYLSASSLVQYMLPTLFEQGMPFVTAMTQRVRDSLARAIEIMGHSRYLKVIPPDGGYYLFPKVETWSDEEALALYLLEQGVLVHPGYYYGYEGAGAHIMVSCLTEPEMLFKGLEILVRALG</sequence>
<keyword evidence="2" id="KW-0032">Aminotransferase</keyword>
<dbReference type="InterPro" id="IPR015424">
    <property type="entry name" value="PyrdxlP-dep_Trfase"/>
</dbReference>
<dbReference type="GO" id="GO:0008483">
    <property type="term" value="F:transaminase activity"/>
    <property type="evidence" value="ECO:0007669"/>
    <property type="project" value="UniProtKB-KW"/>
</dbReference>
<feature type="domain" description="Aminotransferase class I/classII large" evidence="1">
    <location>
        <begin position="54"/>
        <end position="354"/>
    </location>
</feature>
<dbReference type="Pfam" id="PF00155">
    <property type="entry name" value="Aminotran_1_2"/>
    <property type="match status" value="1"/>
</dbReference>
<evidence type="ECO:0000313" key="2">
    <source>
        <dbReference type="EMBL" id="NWJ44323.1"/>
    </source>
</evidence>
<dbReference type="Proteomes" id="UP000521676">
    <property type="component" value="Unassembled WGS sequence"/>
</dbReference>
<proteinExistence type="predicted"/>
<accession>A0A8T7LTX4</accession>
<dbReference type="GO" id="GO:0030170">
    <property type="term" value="F:pyridoxal phosphate binding"/>
    <property type="evidence" value="ECO:0007669"/>
    <property type="project" value="InterPro"/>
</dbReference>
<dbReference type="CDD" id="cd00609">
    <property type="entry name" value="AAT_like"/>
    <property type="match status" value="1"/>
</dbReference>
<dbReference type="Gene3D" id="3.90.1150.10">
    <property type="entry name" value="Aspartate Aminotransferase, domain 1"/>
    <property type="match status" value="1"/>
</dbReference>
<gene>
    <name evidence="2" type="ORF">HXX08_00445</name>
    <name evidence="3" type="ORF">OZ401_002008</name>
</gene>
<protein>
    <submittedName>
        <fullName evidence="2">Pyridoxal phosphate-dependent aminotransferase</fullName>
    </submittedName>
</protein>
<dbReference type="Gene3D" id="3.40.640.10">
    <property type="entry name" value="Type I PLP-dependent aspartate aminotransferase-like (Major domain)"/>
    <property type="match status" value="1"/>
</dbReference>
<dbReference type="EMBL" id="JACATZ010000001">
    <property type="protein sequence ID" value="NWJ44323.1"/>
    <property type="molecule type" value="Genomic_DNA"/>
</dbReference>
<evidence type="ECO:0000259" key="1">
    <source>
        <dbReference type="Pfam" id="PF00155"/>
    </source>
</evidence>
<keyword evidence="5" id="KW-1185">Reference proteome</keyword>
<evidence type="ECO:0000313" key="4">
    <source>
        <dbReference type="Proteomes" id="UP000521676"/>
    </source>
</evidence>
<evidence type="ECO:0000313" key="3">
    <source>
        <dbReference type="EMBL" id="WJW66217.1"/>
    </source>
</evidence>
<reference evidence="2 4" key="1">
    <citation type="submission" date="2020-06" db="EMBL/GenBank/DDBJ databases">
        <title>Anoxygenic phototrophic Chloroflexota member uses a Type I reaction center.</title>
        <authorList>
            <person name="Tsuji J.M."/>
            <person name="Shaw N.A."/>
            <person name="Nagashima S."/>
            <person name="Venkiteswaran J."/>
            <person name="Schiff S.L."/>
            <person name="Hanada S."/>
            <person name="Tank M."/>
            <person name="Neufeld J.D."/>
        </authorList>
    </citation>
    <scope>NUCLEOTIDE SEQUENCE [LARGE SCALE GENOMIC DNA]</scope>
    <source>
        <strain evidence="2">L227-S17</strain>
    </source>
</reference>